<sequence length="318" mass="36384">MQKPSRPADDKARVFSLRSLNLLDSDKDERFDRLTRLAVSIFDVPISLVSLVDENRQWFKSCYGISAKETGRDVSFCGHAILGDEAFVIEDTHLDSRFVDNPLVVGEPHIRFYAGYPIRHVDNFILGTLCLIDTRPRHFSHREQLILQGLAELVEREIHAIQLATMDELTEIYNRRGFFASANQALNLCRRQSLPVSLVFLDLNKFKQINDRYGHAIGDKILQEFAHHLTLVCRQTDISARIGGDEFVLLLPNATDTEVKKILARFAQFNNDVAKEYSIAYSYGVVNFDEAIHQSLDDLLVEGDQLMYKRKKKAARKN</sequence>
<dbReference type="SUPFAM" id="SSF55781">
    <property type="entry name" value="GAF domain-like"/>
    <property type="match status" value="1"/>
</dbReference>
<evidence type="ECO:0000259" key="1">
    <source>
        <dbReference type="PROSITE" id="PS50887"/>
    </source>
</evidence>
<keyword evidence="3" id="KW-1185">Reference proteome</keyword>
<gene>
    <name evidence="2" type="ORF">MDMS009_2813</name>
</gene>
<dbReference type="NCBIfam" id="TIGR00254">
    <property type="entry name" value="GGDEF"/>
    <property type="match status" value="1"/>
</dbReference>
<proteinExistence type="predicted"/>
<dbReference type="InterPro" id="IPR029787">
    <property type="entry name" value="Nucleotide_cyclase"/>
</dbReference>
<dbReference type="Gene3D" id="3.30.70.270">
    <property type="match status" value="1"/>
</dbReference>
<dbReference type="AlphaFoldDB" id="C0N9M8"/>
<dbReference type="HOGENOM" id="CLU_000445_11_32_6"/>
<dbReference type="Proteomes" id="UP000004679">
    <property type="component" value="Unassembled WGS sequence"/>
</dbReference>
<dbReference type="SUPFAM" id="SSF55073">
    <property type="entry name" value="Nucleotide cyclase"/>
    <property type="match status" value="1"/>
</dbReference>
<dbReference type="Gene3D" id="3.30.450.40">
    <property type="match status" value="1"/>
</dbReference>
<dbReference type="SMART" id="SM00267">
    <property type="entry name" value="GGDEF"/>
    <property type="match status" value="1"/>
</dbReference>
<dbReference type="RefSeq" id="WP_008292182.1">
    <property type="nucleotide sequence ID" value="NZ_GG657906.1"/>
</dbReference>
<reference evidence="2 3" key="1">
    <citation type="journal article" date="2011" name="J. Bacteriol.">
        <title>Draft genome sequence of the chemolithoheterotrophic, halophilic methylotroph Methylophaga thiooxydans DMS010.</title>
        <authorList>
            <person name="Boden R."/>
            <person name="Ferriera S."/>
            <person name="Johnson J."/>
            <person name="Kelly D.P."/>
            <person name="Murrell J.C."/>
            <person name="Schafer H."/>
        </authorList>
    </citation>
    <scope>NUCLEOTIDE SEQUENCE [LARGE SCALE GENOMIC DNA]</scope>
    <source>
        <strain evidence="2 3">DMS010</strain>
    </source>
</reference>
<evidence type="ECO:0000313" key="2">
    <source>
        <dbReference type="EMBL" id="EEF78640.1"/>
    </source>
</evidence>
<dbReference type="InterPro" id="IPR003018">
    <property type="entry name" value="GAF"/>
</dbReference>
<dbReference type="Pfam" id="PF01590">
    <property type="entry name" value="GAF"/>
    <property type="match status" value="1"/>
</dbReference>
<dbReference type="PANTHER" id="PTHR43102:SF2">
    <property type="entry name" value="GAF DOMAIN-CONTAINING PROTEIN"/>
    <property type="match status" value="1"/>
</dbReference>
<dbReference type="OrthoDB" id="9812358at2"/>
<evidence type="ECO:0000313" key="3">
    <source>
        <dbReference type="Proteomes" id="UP000004679"/>
    </source>
</evidence>
<dbReference type="PANTHER" id="PTHR43102">
    <property type="entry name" value="SLR1143 PROTEIN"/>
    <property type="match status" value="1"/>
</dbReference>
<organism evidence="2 3">
    <name type="scientific">Methylophaga thiooxydans DMS010</name>
    <dbReference type="NCBI Taxonomy" id="637616"/>
    <lineage>
        <taxon>Bacteria</taxon>
        <taxon>Pseudomonadati</taxon>
        <taxon>Pseudomonadota</taxon>
        <taxon>Gammaproteobacteria</taxon>
        <taxon>Thiotrichales</taxon>
        <taxon>Piscirickettsiaceae</taxon>
        <taxon>Methylophaga</taxon>
    </lineage>
</organism>
<dbReference type="EMBL" id="GG657906">
    <property type="protein sequence ID" value="EEF78640.1"/>
    <property type="molecule type" value="Genomic_DNA"/>
</dbReference>
<feature type="domain" description="GGDEF" evidence="1">
    <location>
        <begin position="194"/>
        <end position="318"/>
    </location>
</feature>
<protein>
    <submittedName>
        <fullName evidence="2">GGDEF domain protein</fullName>
    </submittedName>
</protein>
<dbReference type="InterPro" id="IPR043128">
    <property type="entry name" value="Rev_trsase/Diguanyl_cyclase"/>
</dbReference>
<name>C0N9M8_9GAMM</name>
<dbReference type="CDD" id="cd01949">
    <property type="entry name" value="GGDEF"/>
    <property type="match status" value="1"/>
</dbReference>
<dbReference type="PROSITE" id="PS50887">
    <property type="entry name" value="GGDEF"/>
    <property type="match status" value="1"/>
</dbReference>
<accession>C0N9M8</accession>
<dbReference type="Pfam" id="PF00990">
    <property type="entry name" value="GGDEF"/>
    <property type="match status" value="1"/>
</dbReference>
<dbReference type="SMART" id="SM00065">
    <property type="entry name" value="GAF"/>
    <property type="match status" value="1"/>
</dbReference>
<dbReference type="InterPro" id="IPR029016">
    <property type="entry name" value="GAF-like_dom_sf"/>
</dbReference>
<dbReference type="InterPro" id="IPR000160">
    <property type="entry name" value="GGDEF_dom"/>
</dbReference>